<dbReference type="InterPro" id="IPR045825">
    <property type="entry name" value="RamS"/>
</dbReference>
<evidence type="ECO:0000313" key="2">
    <source>
        <dbReference type="Proteomes" id="UP000295781"/>
    </source>
</evidence>
<reference evidence="1 2" key="1">
    <citation type="submission" date="2015-09" db="EMBL/GenBank/DDBJ databases">
        <title>Sorangium comparison.</title>
        <authorList>
            <person name="Zaburannyi N."/>
            <person name="Bunk B."/>
            <person name="Overmann J."/>
            <person name="Mueller R."/>
        </authorList>
    </citation>
    <scope>NUCLEOTIDE SEQUENCE [LARGE SCALE GENOMIC DNA]</scope>
    <source>
        <strain evidence="1 2">So ceGT47</strain>
    </source>
</reference>
<proteinExistence type="predicted"/>
<protein>
    <recommendedName>
        <fullName evidence="3">SapB/AmfS family lantipeptide</fullName>
    </recommendedName>
</protein>
<dbReference type="EMBL" id="CP012670">
    <property type="protein sequence ID" value="AUX23826.1"/>
    <property type="molecule type" value="Genomic_DNA"/>
</dbReference>
<dbReference type="AlphaFoldDB" id="A0A4P2Q471"/>
<dbReference type="RefSeq" id="WP_129349283.1">
    <property type="nucleotide sequence ID" value="NZ_CP012670.1"/>
</dbReference>
<dbReference type="NCBIfam" id="NF033212">
    <property type="entry name" value="SapB_AmfS_lanti"/>
    <property type="match status" value="1"/>
</dbReference>
<evidence type="ECO:0000313" key="1">
    <source>
        <dbReference type="EMBL" id="AUX23826.1"/>
    </source>
</evidence>
<accession>A0A4P2Q471</accession>
<evidence type="ECO:0008006" key="3">
    <source>
        <dbReference type="Google" id="ProtNLM"/>
    </source>
</evidence>
<gene>
    <name evidence="1" type="ORF">SOCEGT47_043560</name>
</gene>
<organism evidence="1 2">
    <name type="scientific">Sorangium cellulosum</name>
    <name type="common">Polyangium cellulosum</name>
    <dbReference type="NCBI Taxonomy" id="56"/>
    <lineage>
        <taxon>Bacteria</taxon>
        <taxon>Pseudomonadati</taxon>
        <taxon>Myxococcota</taxon>
        <taxon>Polyangia</taxon>
        <taxon>Polyangiales</taxon>
        <taxon>Polyangiaceae</taxon>
        <taxon>Sorangium</taxon>
    </lineage>
</organism>
<dbReference type="NCBIfam" id="NF038159">
    <property type="entry name" value="lanthi_III_b"/>
    <property type="match status" value="1"/>
</dbReference>
<dbReference type="Proteomes" id="UP000295781">
    <property type="component" value="Chromosome"/>
</dbReference>
<name>A0A4P2Q471_SORCE</name>
<dbReference type="Pfam" id="PF19402">
    <property type="entry name" value="RamS"/>
    <property type="match status" value="1"/>
</dbReference>
<sequence length="43" mass="4282">MKKILSLQKLSMNATNGGGGGGEGSNLSLLATCSNSILSLLVC</sequence>